<protein>
    <submittedName>
        <fullName evidence="1">Uncharacterized protein</fullName>
    </submittedName>
</protein>
<accession>R7ZPX9</accession>
<name>R7ZPX9_9BACT</name>
<sequence>MIDKDHPFFAFEENSDLNWRVSNLFTNEKNSGVYFRR</sequence>
<evidence type="ECO:0000313" key="1">
    <source>
        <dbReference type="EMBL" id="EON76074.1"/>
    </source>
</evidence>
<dbReference type="AlphaFoldDB" id="R7ZPX9"/>
<organism evidence="1 2">
    <name type="scientific">Lunatimonas lonarensis</name>
    <dbReference type="NCBI Taxonomy" id="1232681"/>
    <lineage>
        <taxon>Bacteria</taxon>
        <taxon>Pseudomonadati</taxon>
        <taxon>Bacteroidota</taxon>
        <taxon>Cytophagia</taxon>
        <taxon>Cytophagales</taxon>
        <taxon>Cyclobacteriaceae</taxon>
    </lineage>
</organism>
<dbReference type="Proteomes" id="UP000013909">
    <property type="component" value="Unassembled WGS sequence"/>
</dbReference>
<proteinExistence type="predicted"/>
<comment type="caution">
    <text evidence="1">The sequence shown here is derived from an EMBL/GenBank/DDBJ whole genome shotgun (WGS) entry which is preliminary data.</text>
</comment>
<dbReference type="EMBL" id="AQHR01000088">
    <property type="protein sequence ID" value="EON76074.1"/>
    <property type="molecule type" value="Genomic_DNA"/>
</dbReference>
<reference evidence="1 2" key="1">
    <citation type="submission" date="2013-02" db="EMBL/GenBank/DDBJ databases">
        <title>A novel strain isolated from Lonar lake, Maharashtra, India.</title>
        <authorList>
            <person name="Singh A."/>
        </authorList>
    </citation>
    <scope>NUCLEOTIDE SEQUENCE [LARGE SCALE GENOMIC DNA]</scope>
    <source>
        <strain evidence="1 2">AK24</strain>
    </source>
</reference>
<evidence type="ECO:0000313" key="2">
    <source>
        <dbReference type="Proteomes" id="UP000013909"/>
    </source>
</evidence>
<gene>
    <name evidence="1" type="ORF">ADIS_3202</name>
</gene>
<keyword evidence="2" id="KW-1185">Reference proteome</keyword>